<dbReference type="PANTHER" id="PTHR33499">
    <property type="entry name" value="OS12G0282400 PROTEIN-RELATED"/>
    <property type="match status" value="1"/>
</dbReference>
<protein>
    <submittedName>
        <fullName evidence="2">Uncharacterized protein</fullName>
    </submittedName>
</protein>
<evidence type="ECO:0000313" key="3">
    <source>
        <dbReference type="Proteomes" id="UP000264353"/>
    </source>
</evidence>
<organism evidence="2 3">
    <name type="scientific">Brassica campestris</name>
    <name type="common">Field mustard</name>
    <dbReference type="NCBI Taxonomy" id="3711"/>
    <lineage>
        <taxon>Eukaryota</taxon>
        <taxon>Viridiplantae</taxon>
        <taxon>Streptophyta</taxon>
        <taxon>Embryophyta</taxon>
        <taxon>Tracheophyta</taxon>
        <taxon>Spermatophyta</taxon>
        <taxon>Magnoliopsida</taxon>
        <taxon>eudicotyledons</taxon>
        <taxon>Gunneridae</taxon>
        <taxon>Pentapetalae</taxon>
        <taxon>rosids</taxon>
        <taxon>malvids</taxon>
        <taxon>Brassicales</taxon>
        <taxon>Brassicaceae</taxon>
        <taxon>Brassiceae</taxon>
        <taxon>Brassica</taxon>
    </lineage>
</organism>
<reference evidence="2 3" key="1">
    <citation type="submission" date="2018-06" db="EMBL/GenBank/DDBJ databases">
        <title>WGS assembly of Brassica rapa FPsc.</title>
        <authorList>
            <person name="Bowman J."/>
            <person name="Kohchi T."/>
            <person name="Yamato K."/>
            <person name="Jenkins J."/>
            <person name="Shu S."/>
            <person name="Ishizaki K."/>
            <person name="Yamaoka S."/>
            <person name="Nishihama R."/>
            <person name="Nakamura Y."/>
            <person name="Berger F."/>
            <person name="Adam C."/>
            <person name="Aki S."/>
            <person name="Althoff F."/>
            <person name="Araki T."/>
            <person name="Arteaga-Vazquez M."/>
            <person name="Balasubrmanian S."/>
            <person name="Bauer D."/>
            <person name="Boehm C."/>
            <person name="Briginshaw L."/>
            <person name="Caballero-Perez J."/>
            <person name="Catarino B."/>
            <person name="Chen F."/>
            <person name="Chiyoda S."/>
            <person name="Chovatia M."/>
            <person name="Davies K."/>
            <person name="Delmans M."/>
            <person name="Demura T."/>
            <person name="Dierschke T."/>
            <person name="Dolan L."/>
            <person name="Dorantes-Acosta A."/>
            <person name="Eklund D."/>
            <person name="Florent S."/>
            <person name="Flores-Sandoval E."/>
            <person name="Fujiyama A."/>
            <person name="Fukuzawa H."/>
            <person name="Galik B."/>
            <person name="Grimanelli D."/>
            <person name="Grimwood J."/>
            <person name="Grossniklaus U."/>
            <person name="Hamada T."/>
            <person name="Haseloff J."/>
            <person name="Hetherington A."/>
            <person name="Higo A."/>
            <person name="Hirakawa Y."/>
            <person name="Hundley H."/>
            <person name="Ikeda Y."/>
            <person name="Inoue K."/>
            <person name="Inoue S."/>
            <person name="Ishida S."/>
            <person name="Jia Q."/>
            <person name="Kakita M."/>
            <person name="Kanazawa T."/>
            <person name="Kawai Y."/>
            <person name="Kawashima T."/>
            <person name="Kennedy M."/>
            <person name="Kinose K."/>
            <person name="Kinoshita T."/>
            <person name="Kohara Y."/>
            <person name="Koide E."/>
            <person name="Komatsu K."/>
            <person name="Kopischke S."/>
            <person name="Kubo M."/>
            <person name="Kyozuka J."/>
            <person name="Lagercrantz U."/>
            <person name="Lin S."/>
            <person name="Lindquist E."/>
            <person name="Lipzen A."/>
            <person name="Lu C."/>
            <person name="Luna E."/>
            <person name="Martienssen R."/>
            <person name="Minamino N."/>
            <person name="Mizutani M."/>
            <person name="Mizutani M."/>
            <person name="Mochizuki N."/>
            <person name="Monte I."/>
            <person name="Mosher R."/>
            <person name="Nagasaki H."/>
            <person name="Nakagami H."/>
            <person name="Naramoto S."/>
            <person name="Nishitani K."/>
            <person name="Ohtani M."/>
            <person name="Okamoto T."/>
            <person name="Okumura M."/>
            <person name="Phillips J."/>
            <person name="Pollak B."/>
            <person name="Reinders A."/>
            <person name="Roevekamp M."/>
            <person name="Sano R."/>
            <person name="Sawa S."/>
            <person name="Schmid M."/>
            <person name="Shirakawa M."/>
            <person name="Solano R."/>
            <person name="Spunde A."/>
            <person name="Suetsugu N."/>
            <person name="Sugano S."/>
            <person name="Sugiyama A."/>
            <person name="Sun R."/>
            <person name="Suzuki Y."/>
            <person name="Takenaka M."/>
            <person name="Takezawa D."/>
            <person name="Tomogane H."/>
            <person name="Tsuzuki M."/>
            <person name="Ueda T."/>
            <person name="Umeda M."/>
            <person name="Ward J."/>
            <person name="Watanabe Y."/>
            <person name="Yazaki K."/>
            <person name="Yokoyama R."/>
            <person name="Yoshitake Y."/>
            <person name="Yotsui I."/>
            <person name="Zachgo S."/>
            <person name="Schmutz J."/>
        </authorList>
    </citation>
    <scope>NUCLEOTIDE SEQUENCE [LARGE SCALE GENOMIC DNA]</scope>
    <source>
        <strain evidence="3">cv. B-3</strain>
    </source>
</reference>
<feature type="compositionally biased region" description="Acidic residues" evidence="1">
    <location>
        <begin position="10"/>
        <end position="32"/>
    </location>
</feature>
<feature type="compositionally biased region" description="Basic residues" evidence="1">
    <location>
        <begin position="64"/>
        <end position="73"/>
    </location>
</feature>
<evidence type="ECO:0000313" key="2">
    <source>
        <dbReference type="EMBL" id="RID62596.1"/>
    </source>
</evidence>
<dbReference type="AlphaFoldDB" id="A0A397ZHR8"/>
<dbReference type="EMBL" id="CM010632">
    <property type="protein sequence ID" value="RID62596.1"/>
    <property type="molecule type" value="Genomic_DNA"/>
</dbReference>
<sequence length="194" mass="22149">KKDKEKAANMEEEGEDVEKENDDNEKENEEEALNMKEDGVSNAQDDEIPSIEGVQLPEDEVKEKNKRGPTKIRRMAENPNEKVAVTFTDFGDHAGPGSVTLSSFFGPLVREHVLVTPFDWKKLDAVTKETMWEEIQRRFNLQVDWQKAVIFKQLGSLWRAGKSRLVPQVRAAKTAAERIDLKPSNIRSIQVWNS</sequence>
<gene>
    <name evidence="2" type="ORF">BRARA_E01659</name>
</gene>
<evidence type="ECO:0000256" key="1">
    <source>
        <dbReference type="SAM" id="MobiDB-lite"/>
    </source>
</evidence>
<proteinExistence type="predicted"/>
<feature type="non-terminal residue" evidence="2">
    <location>
        <position position="1"/>
    </location>
</feature>
<feature type="region of interest" description="Disordered" evidence="1">
    <location>
        <begin position="1"/>
        <end position="73"/>
    </location>
</feature>
<dbReference type="Proteomes" id="UP000264353">
    <property type="component" value="Chromosome A5"/>
</dbReference>
<accession>A0A397ZHR8</accession>
<name>A0A397ZHR8_BRACM</name>